<dbReference type="EMBL" id="BANX01000007">
    <property type="protein sequence ID" value="GAC67254.1"/>
    <property type="molecule type" value="Genomic_DNA"/>
</dbReference>
<dbReference type="GO" id="GO:0016787">
    <property type="term" value="F:hydrolase activity"/>
    <property type="evidence" value="ECO:0007669"/>
    <property type="project" value="UniProtKB-KW"/>
</dbReference>
<dbReference type="Gene3D" id="3.40.50.1820">
    <property type="entry name" value="alpha/beta hydrolase"/>
    <property type="match status" value="1"/>
</dbReference>
<protein>
    <submittedName>
        <fullName evidence="2">Putative hydrolase</fullName>
    </submittedName>
</protein>
<dbReference type="STRING" id="1223545.GS4_07_00030"/>
<accession>M0QFL4</accession>
<evidence type="ECO:0000313" key="3">
    <source>
        <dbReference type="Proteomes" id="UP000011666"/>
    </source>
</evidence>
<dbReference type="Proteomes" id="UP000011666">
    <property type="component" value="Unassembled WGS sequence"/>
</dbReference>
<dbReference type="AlphaFoldDB" id="M0QFL4"/>
<dbReference type="InterPro" id="IPR000073">
    <property type="entry name" value="AB_hydrolase_1"/>
</dbReference>
<feature type="domain" description="AB hydrolase-1" evidence="1">
    <location>
        <begin position="56"/>
        <end position="285"/>
    </location>
</feature>
<keyword evidence="2" id="KW-0378">Hydrolase</keyword>
<dbReference type="InterPro" id="IPR029058">
    <property type="entry name" value="AB_hydrolase_fold"/>
</dbReference>
<keyword evidence="3" id="KW-1185">Reference proteome</keyword>
<dbReference type="OrthoDB" id="5513277at2"/>
<proteinExistence type="predicted"/>
<dbReference type="GO" id="GO:0016020">
    <property type="term" value="C:membrane"/>
    <property type="evidence" value="ECO:0007669"/>
    <property type="project" value="TreeGrafter"/>
</dbReference>
<dbReference type="SUPFAM" id="SSF53474">
    <property type="entry name" value="alpha/beta-Hydrolases"/>
    <property type="match status" value="1"/>
</dbReference>
<dbReference type="PANTHER" id="PTHR43798">
    <property type="entry name" value="MONOACYLGLYCEROL LIPASE"/>
    <property type="match status" value="1"/>
</dbReference>
<dbReference type="InterPro" id="IPR050266">
    <property type="entry name" value="AB_hydrolase_sf"/>
</dbReference>
<evidence type="ECO:0000313" key="2">
    <source>
        <dbReference type="EMBL" id="GAC67254.1"/>
    </source>
</evidence>
<comment type="caution">
    <text evidence="2">The sequence shown here is derived from an EMBL/GenBank/DDBJ whole genome shotgun (WGS) entry which is preliminary data.</text>
</comment>
<gene>
    <name evidence="2" type="ORF">GS4_07_00030</name>
</gene>
<reference evidence="2 3" key="1">
    <citation type="submission" date="2013-01" db="EMBL/GenBank/DDBJ databases">
        <title>Whole genome shotgun sequence of Gordonia soli NBRC 108243.</title>
        <authorList>
            <person name="Isaki-Nakamura S."/>
            <person name="Hosoyama A."/>
            <person name="Tsuchikane K."/>
            <person name="Ando Y."/>
            <person name="Baba S."/>
            <person name="Ohji S."/>
            <person name="Hamada M."/>
            <person name="Tamura T."/>
            <person name="Yamazoe A."/>
            <person name="Yamazaki S."/>
            <person name="Fujita N."/>
        </authorList>
    </citation>
    <scope>NUCLEOTIDE SEQUENCE [LARGE SCALE GENOMIC DNA]</scope>
    <source>
        <strain evidence="2 3">NBRC 108243</strain>
    </source>
</reference>
<dbReference type="eggNOG" id="COG0596">
    <property type="taxonomic scope" value="Bacteria"/>
</dbReference>
<dbReference type="RefSeq" id="WP_007618237.1">
    <property type="nucleotide sequence ID" value="NZ_BANX01000007.1"/>
</dbReference>
<organism evidence="2 3">
    <name type="scientific">Gordonia soli NBRC 108243</name>
    <dbReference type="NCBI Taxonomy" id="1223545"/>
    <lineage>
        <taxon>Bacteria</taxon>
        <taxon>Bacillati</taxon>
        <taxon>Actinomycetota</taxon>
        <taxon>Actinomycetes</taxon>
        <taxon>Mycobacteriales</taxon>
        <taxon>Gordoniaceae</taxon>
        <taxon>Gordonia</taxon>
    </lineage>
</organism>
<dbReference type="Pfam" id="PF12697">
    <property type="entry name" value="Abhydrolase_6"/>
    <property type="match status" value="1"/>
</dbReference>
<dbReference type="PRINTS" id="PR00111">
    <property type="entry name" value="ABHYDROLASE"/>
</dbReference>
<dbReference type="PANTHER" id="PTHR43798:SF33">
    <property type="entry name" value="HYDROLASE, PUTATIVE (AFU_ORTHOLOGUE AFUA_2G14860)-RELATED"/>
    <property type="match status" value="1"/>
</dbReference>
<sequence>MPTIREFISSEAGARFFGVYDRLLDRWPADREVRDIETAFGTTRVTSVGPQGAAPLVFLPGGGASAMGWTEVARRLGADRRVIAVDLIGDIGRSVPGASPPRTPADLVAWLSQVLDALPGADPGRPIVVGHSYGAMIAVAHALAEPDRIGRLVLLDPTSVFGGMKVGYLLHAIPVLARPTAARQRRFLEWETAGIALDPDWLDLLTRGAGEFPSSRPVVPRRPRRSALDALAVPTAVILAGRSRVHDAAQIARRAERTPAVTDVHVIADASHHGLPMHPATELAATLRAVLD</sequence>
<evidence type="ECO:0000259" key="1">
    <source>
        <dbReference type="Pfam" id="PF12697"/>
    </source>
</evidence>
<name>M0QFL4_9ACTN</name>